<feature type="non-terminal residue" evidence="1">
    <location>
        <position position="128"/>
    </location>
</feature>
<organism evidence="1 2">
    <name type="scientific">Cronobacter muytjensii</name>
    <dbReference type="NCBI Taxonomy" id="413501"/>
    <lineage>
        <taxon>Bacteria</taxon>
        <taxon>Pseudomonadati</taxon>
        <taxon>Pseudomonadota</taxon>
        <taxon>Gammaproteobacteria</taxon>
        <taxon>Enterobacterales</taxon>
        <taxon>Enterobacteriaceae</taxon>
        <taxon>Cronobacter</taxon>
    </lineage>
</organism>
<accession>A0ABQ6TVA9</accession>
<evidence type="ECO:0000313" key="1">
    <source>
        <dbReference type="EMBL" id="KAB0872182.1"/>
    </source>
</evidence>
<comment type="caution">
    <text evidence="1">The sequence shown here is derived from an EMBL/GenBank/DDBJ whole genome shotgun (WGS) entry which is preliminary data.</text>
</comment>
<keyword evidence="2" id="KW-1185">Reference proteome</keyword>
<gene>
    <name evidence="1" type="ORF">FZI19_20500</name>
</gene>
<dbReference type="Proteomes" id="UP000469927">
    <property type="component" value="Unassembled WGS sequence"/>
</dbReference>
<reference evidence="1 2" key="1">
    <citation type="submission" date="2019-08" db="EMBL/GenBank/DDBJ databases">
        <title>Prevalence, distribution, and phylogeny of type two toxin-antitoxin genes possessed by Cronobacter species where C. sakazakii homologs follow sequence type lineages.</title>
        <authorList>
            <person name="Finkelstein S."/>
            <person name="Negrete F."/>
            <person name="Jang H."/>
            <person name="Gopinath G.R."/>
            <person name="Tall B.D."/>
        </authorList>
    </citation>
    <scope>NUCLEOTIDE SEQUENCE [LARGE SCALE GENOMIC DNA]</scope>
    <source>
        <strain evidence="1 2">MOD1_GK1257</strain>
    </source>
</reference>
<name>A0ABQ6TVA9_9ENTR</name>
<proteinExistence type="predicted"/>
<dbReference type="EMBL" id="WAGD01000088">
    <property type="protein sequence ID" value="KAB0872182.1"/>
    <property type="molecule type" value="Genomic_DNA"/>
</dbReference>
<protein>
    <submittedName>
        <fullName evidence="1">Formate hydrogenlyase transcriptional activator FlhA</fullName>
    </submittedName>
</protein>
<sequence>MSYTPMSDLGQQGLFDITRTLMRQPDLCALAEALQSLLTASGMADRVNILLYHPRHQRTCFYSVDGVGNAVTYEDETVLSHGPVRRLLSRPEVLHCRYEEFAETWPQLAALPLYPPFGHYCLAPLAAE</sequence>
<evidence type="ECO:0000313" key="2">
    <source>
        <dbReference type="Proteomes" id="UP000469927"/>
    </source>
</evidence>